<dbReference type="PANTHER" id="PTHR34220">
    <property type="entry name" value="SENSOR HISTIDINE KINASE YPDA"/>
    <property type="match status" value="1"/>
</dbReference>
<keyword evidence="1" id="KW-0812">Transmembrane</keyword>
<reference evidence="3" key="1">
    <citation type="submission" date="2022-10" db="EMBL/GenBank/DDBJ databases">
        <authorList>
            <person name="Yu W.X."/>
        </authorList>
    </citation>
    <scope>NUCLEOTIDE SEQUENCE</scope>
    <source>
        <strain evidence="3">D04</strain>
    </source>
</reference>
<dbReference type="AlphaFoldDB" id="A0AAE3MHV3"/>
<accession>A0AAE3MHV3</accession>
<gene>
    <name evidence="3" type="ORF">OM074_20655</name>
</gene>
<feature type="transmembrane region" description="Helical" evidence="1">
    <location>
        <begin position="20"/>
        <end position="37"/>
    </location>
</feature>
<dbReference type="RefSeq" id="WP_301202588.1">
    <property type="nucleotide sequence ID" value="NZ_JAPDPI010000083.1"/>
</dbReference>
<keyword evidence="3" id="KW-0418">Kinase</keyword>
<dbReference type="PANTHER" id="PTHR34220:SF7">
    <property type="entry name" value="SENSOR HISTIDINE KINASE YPDA"/>
    <property type="match status" value="1"/>
</dbReference>
<dbReference type="InterPro" id="IPR010559">
    <property type="entry name" value="Sig_transdc_His_kin_internal"/>
</dbReference>
<protein>
    <submittedName>
        <fullName evidence="3">Histidine kinase</fullName>
    </submittedName>
</protein>
<keyword evidence="3" id="KW-0808">Transferase</keyword>
<evidence type="ECO:0000256" key="1">
    <source>
        <dbReference type="SAM" id="Phobius"/>
    </source>
</evidence>
<keyword evidence="1" id="KW-0472">Membrane</keyword>
<comment type="caution">
    <text evidence="3">The sequence shown here is derived from an EMBL/GenBank/DDBJ whole genome shotgun (WGS) entry which is preliminary data.</text>
</comment>
<keyword evidence="1" id="KW-1133">Transmembrane helix</keyword>
<evidence type="ECO:0000259" key="2">
    <source>
        <dbReference type="Pfam" id="PF06580"/>
    </source>
</evidence>
<organism evidence="3 4">
    <name type="scientific">Plebeiibacterium marinum</name>
    <dbReference type="NCBI Taxonomy" id="2992111"/>
    <lineage>
        <taxon>Bacteria</taxon>
        <taxon>Pseudomonadati</taxon>
        <taxon>Bacteroidota</taxon>
        <taxon>Bacteroidia</taxon>
        <taxon>Marinilabiliales</taxon>
        <taxon>Marinilabiliaceae</taxon>
        <taxon>Plebeiibacterium</taxon>
    </lineage>
</organism>
<feature type="transmembrane region" description="Helical" evidence="1">
    <location>
        <begin position="83"/>
        <end position="105"/>
    </location>
</feature>
<proteinExistence type="predicted"/>
<dbReference type="GO" id="GO:0016020">
    <property type="term" value="C:membrane"/>
    <property type="evidence" value="ECO:0007669"/>
    <property type="project" value="InterPro"/>
</dbReference>
<sequence>MLQHYSISQRIASQLGLKRWLVHVFYWLAWIAFWAVLWGTFDNNYYKTFYIQLLELPFKLAMVYPVIYWLVPRFLLQTRYFRFIIFYALLLFIIGGLMKLMWYYFIDPYYFADRLVYAPLKFTELLNVVLSLNTAVIPPLVFKIIENWMFHQQKSSTLERDKLQAELKFLRTQINPHFLFNALNSVYALSMKQSELTTPTIAYLAEIMRYVIYEASESQVDINKEIAFIENYIAFEQIRLEDDVEVSFSMNNNRSGKIPPLLLLPLIENAFKHLKNFGEEKPWIVIQVETSEAQLRVYVENSIDKEFNDVTVKGIGIENLQKRLDILYKDAYTLNFEKTDFSFKAVLQINATTQK</sequence>
<dbReference type="Proteomes" id="UP001207408">
    <property type="component" value="Unassembled WGS sequence"/>
</dbReference>
<evidence type="ECO:0000313" key="4">
    <source>
        <dbReference type="Proteomes" id="UP001207408"/>
    </source>
</evidence>
<dbReference type="Pfam" id="PF06580">
    <property type="entry name" value="His_kinase"/>
    <property type="match status" value="1"/>
</dbReference>
<dbReference type="EMBL" id="JAPDPI010000083">
    <property type="protein sequence ID" value="MCW3808046.1"/>
    <property type="molecule type" value="Genomic_DNA"/>
</dbReference>
<dbReference type="InterPro" id="IPR050640">
    <property type="entry name" value="Bact_2-comp_sensor_kinase"/>
</dbReference>
<name>A0AAE3MHV3_9BACT</name>
<dbReference type="Gene3D" id="3.30.565.10">
    <property type="entry name" value="Histidine kinase-like ATPase, C-terminal domain"/>
    <property type="match status" value="1"/>
</dbReference>
<dbReference type="GO" id="GO:0000155">
    <property type="term" value="F:phosphorelay sensor kinase activity"/>
    <property type="evidence" value="ECO:0007669"/>
    <property type="project" value="InterPro"/>
</dbReference>
<feature type="domain" description="Signal transduction histidine kinase internal region" evidence="2">
    <location>
        <begin position="165"/>
        <end position="243"/>
    </location>
</feature>
<feature type="transmembrane region" description="Helical" evidence="1">
    <location>
        <begin position="49"/>
        <end position="71"/>
    </location>
</feature>
<keyword evidence="4" id="KW-1185">Reference proteome</keyword>
<dbReference type="InterPro" id="IPR036890">
    <property type="entry name" value="HATPase_C_sf"/>
</dbReference>
<evidence type="ECO:0000313" key="3">
    <source>
        <dbReference type="EMBL" id="MCW3808046.1"/>
    </source>
</evidence>